<organism evidence="1 2">
    <name type="scientific">Thelohanellus kitauei</name>
    <name type="common">Myxosporean</name>
    <dbReference type="NCBI Taxonomy" id="669202"/>
    <lineage>
        <taxon>Eukaryota</taxon>
        <taxon>Metazoa</taxon>
        <taxon>Cnidaria</taxon>
        <taxon>Myxozoa</taxon>
        <taxon>Myxosporea</taxon>
        <taxon>Bivalvulida</taxon>
        <taxon>Platysporina</taxon>
        <taxon>Myxobolidae</taxon>
        <taxon>Thelohanellus</taxon>
    </lineage>
</organism>
<reference evidence="1 2" key="1">
    <citation type="journal article" date="2014" name="Genome Biol. Evol.">
        <title>The genome of the myxosporean Thelohanellus kitauei shows adaptations to nutrient acquisition within its fish host.</title>
        <authorList>
            <person name="Yang Y."/>
            <person name="Xiong J."/>
            <person name="Zhou Z."/>
            <person name="Huo F."/>
            <person name="Miao W."/>
            <person name="Ran C."/>
            <person name="Liu Y."/>
            <person name="Zhang J."/>
            <person name="Feng J."/>
            <person name="Wang M."/>
            <person name="Wang M."/>
            <person name="Wang L."/>
            <person name="Yao B."/>
        </authorList>
    </citation>
    <scope>NUCLEOTIDE SEQUENCE [LARGE SCALE GENOMIC DNA]</scope>
    <source>
        <strain evidence="1">Wuqing</strain>
    </source>
</reference>
<sequence length="154" mass="17395">MSALPIIEQQRTQSVGLFTRFRERELGLDRRETGTRLHGYHLMHISLVVCYQSTNQALGRVDNIVPLNESIPLTTRKCCRKHGSRPVPASENHVCGHAFARGPVLRMLTCQIHVSPRTPTTEHLPSLGLYLPQLGREPGFVLHNGVVSKYYFKV</sequence>
<evidence type="ECO:0000313" key="2">
    <source>
        <dbReference type="Proteomes" id="UP000031668"/>
    </source>
</evidence>
<comment type="caution">
    <text evidence="1">The sequence shown here is derived from an EMBL/GenBank/DDBJ whole genome shotgun (WGS) entry which is preliminary data.</text>
</comment>
<evidence type="ECO:0000313" key="1">
    <source>
        <dbReference type="EMBL" id="KII69227.1"/>
    </source>
</evidence>
<dbReference type="Proteomes" id="UP000031668">
    <property type="component" value="Unassembled WGS sequence"/>
</dbReference>
<dbReference type="OrthoDB" id="2020403at2759"/>
<proteinExistence type="predicted"/>
<dbReference type="AlphaFoldDB" id="A0A0C2N5N8"/>
<accession>A0A0C2N5N8</accession>
<keyword evidence="2" id="KW-1185">Reference proteome</keyword>
<dbReference type="EMBL" id="JWZT01002506">
    <property type="protein sequence ID" value="KII69227.1"/>
    <property type="molecule type" value="Genomic_DNA"/>
</dbReference>
<gene>
    <name evidence="1" type="ORF">RF11_15301</name>
</gene>
<protein>
    <submittedName>
        <fullName evidence="1">Uncharacterized protein</fullName>
    </submittedName>
</protein>
<name>A0A0C2N5N8_THEKT</name>